<keyword evidence="5 13" id="KW-0489">Methyltransferase</keyword>
<feature type="transmembrane region" description="Helical" evidence="13">
    <location>
        <begin position="130"/>
        <end position="150"/>
    </location>
</feature>
<keyword evidence="6" id="KW-0808">Transferase</keyword>
<evidence type="ECO:0000256" key="9">
    <source>
        <dbReference type="ARBA" id="ARBA00022989"/>
    </source>
</evidence>
<evidence type="ECO:0000256" key="8">
    <source>
        <dbReference type="ARBA" id="ARBA00022692"/>
    </source>
</evidence>
<comment type="caution">
    <text evidence="14">The sequence shown here is derived from an EMBL/GenBank/DDBJ whole genome shotgun (WGS) entry which is preliminary data.</text>
</comment>
<accession>A0A9P1MSQ0</accession>
<evidence type="ECO:0000256" key="7">
    <source>
        <dbReference type="ARBA" id="ARBA00022691"/>
    </source>
</evidence>
<evidence type="ECO:0000256" key="1">
    <source>
        <dbReference type="ARBA" id="ARBA00001450"/>
    </source>
</evidence>
<dbReference type="Proteomes" id="UP001152747">
    <property type="component" value="Unassembled WGS sequence"/>
</dbReference>
<evidence type="ECO:0000256" key="2">
    <source>
        <dbReference type="ARBA" id="ARBA00004141"/>
    </source>
</evidence>
<dbReference type="OrthoDB" id="422086at2759"/>
<evidence type="ECO:0000256" key="13">
    <source>
        <dbReference type="RuleBase" id="RU362022"/>
    </source>
</evidence>
<dbReference type="Gene3D" id="1.20.120.1630">
    <property type="match status" value="1"/>
</dbReference>
<keyword evidence="13" id="KW-0256">Endoplasmic reticulum</keyword>
<dbReference type="Pfam" id="PF04140">
    <property type="entry name" value="ICMT"/>
    <property type="match status" value="1"/>
</dbReference>
<evidence type="ECO:0000256" key="5">
    <source>
        <dbReference type="ARBA" id="ARBA00022603"/>
    </source>
</evidence>
<comment type="similarity">
    <text evidence="3 13">Belongs to the class VI-like SAM-binding methyltransferase superfamily. Isoprenylcysteine carboxyl methyltransferase family.</text>
</comment>
<dbReference type="AlphaFoldDB" id="A0A9P1MSQ0"/>
<comment type="function">
    <text evidence="11">Catalyzes the post-translational methylation of isoprenylated C-terminal cysteine residues.</text>
</comment>
<dbReference type="EMBL" id="CANHGI010000001">
    <property type="protein sequence ID" value="CAI5437480.1"/>
    <property type="molecule type" value="Genomic_DNA"/>
</dbReference>
<protein>
    <recommendedName>
        <fullName evidence="12 13">Protein-S-isoprenylcysteine O-methyltransferase</fullName>
        <ecNumber evidence="4 13">2.1.1.100</ecNumber>
    </recommendedName>
</protein>
<keyword evidence="7 13" id="KW-0949">S-adenosyl-L-methionine</keyword>
<dbReference type="GO" id="GO:0032259">
    <property type="term" value="P:methylation"/>
    <property type="evidence" value="ECO:0007669"/>
    <property type="project" value="UniProtKB-KW"/>
</dbReference>
<evidence type="ECO:0000256" key="3">
    <source>
        <dbReference type="ARBA" id="ARBA00009140"/>
    </source>
</evidence>
<feature type="transmembrane region" description="Helical" evidence="13">
    <location>
        <begin position="21"/>
        <end position="46"/>
    </location>
</feature>
<name>A0A9P1MSQ0_9PELO</name>
<dbReference type="PANTHER" id="PTHR12714:SF9">
    <property type="entry name" value="PROTEIN-S-ISOPRENYLCYSTEINE O-METHYLTRANSFERASE"/>
    <property type="match status" value="1"/>
</dbReference>
<gene>
    <name evidence="14" type="ORF">CAMP_LOCUS117</name>
</gene>
<evidence type="ECO:0000256" key="11">
    <source>
        <dbReference type="ARBA" id="ARBA00023572"/>
    </source>
</evidence>
<dbReference type="EC" id="2.1.1.100" evidence="4 13"/>
<dbReference type="GO" id="GO:0005789">
    <property type="term" value="C:endoplasmic reticulum membrane"/>
    <property type="evidence" value="ECO:0007669"/>
    <property type="project" value="UniProtKB-SubCell"/>
</dbReference>
<evidence type="ECO:0000256" key="12">
    <source>
        <dbReference type="ARBA" id="ARBA00023656"/>
    </source>
</evidence>
<dbReference type="InterPro" id="IPR007269">
    <property type="entry name" value="ICMT_MeTrfase"/>
</dbReference>
<feature type="transmembrane region" description="Helical" evidence="13">
    <location>
        <begin position="93"/>
        <end position="110"/>
    </location>
</feature>
<evidence type="ECO:0000256" key="6">
    <source>
        <dbReference type="ARBA" id="ARBA00022679"/>
    </source>
</evidence>
<comment type="subcellular location">
    <subcellularLocation>
        <location evidence="13">Endoplasmic reticulum membrane</location>
        <topology evidence="13">Multi-pass membrane protein</topology>
    </subcellularLocation>
    <subcellularLocation>
        <location evidence="2">Membrane</location>
        <topology evidence="2">Multi-pass membrane protein</topology>
    </subcellularLocation>
</comment>
<sequence>MSAIFKQFQLDTELRHVSLHFLLFFIVTVISSLAVNFWIGLIFVLISGPISWKVGKFQNWKYQCTTQAAVLGATSGFSLIYSIINFNDKSSFIVRYFFLLSIFHFTEYIFTALSNRRSLQADSFLLNHSVSYWIAAIASWIEFGVEVFLIPEMKLQSISLLGVGLCIFGDIFRKTAMLTAGSGFTHRLAQTKRYDHKLMTEGIYSYVRHPAYCGWFIWAVSTQIVMCNPICCIAYGYVTWHFFSQRIYDEERDLFAFFGEAYLEYKQNVPSGVPFVSGYDRP</sequence>
<feature type="transmembrane region" description="Helical" evidence="13">
    <location>
        <begin position="66"/>
        <end position="86"/>
    </location>
</feature>
<keyword evidence="10 13" id="KW-0472">Membrane</keyword>
<keyword evidence="9 13" id="KW-1133">Transmembrane helix</keyword>
<proteinExistence type="inferred from homology"/>
<evidence type="ECO:0000313" key="15">
    <source>
        <dbReference type="Proteomes" id="UP001152747"/>
    </source>
</evidence>
<keyword evidence="8 13" id="KW-0812">Transmembrane</keyword>
<evidence type="ECO:0000256" key="10">
    <source>
        <dbReference type="ARBA" id="ARBA00023136"/>
    </source>
</evidence>
<dbReference type="GO" id="GO:0004671">
    <property type="term" value="F:protein C-terminal S-isoprenylcysteine carboxyl O-methyltransferase activity"/>
    <property type="evidence" value="ECO:0007669"/>
    <property type="project" value="UniProtKB-EC"/>
</dbReference>
<dbReference type="InterPro" id="IPR025770">
    <property type="entry name" value="PPMT_MeTrfase"/>
</dbReference>
<dbReference type="PROSITE" id="PS51564">
    <property type="entry name" value="SAM_ICMT"/>
    <property type="match status" value="1"/>
</dbReference>
<evidence type="ECO:0000256" key="4">
    <source>
        <dbReference type="ARBA" id="ARBA00012151"/>
    </source>
</evidence>
<comment type="catalytic activity">
    <reaction evidence="1 13">
        <text>[protein]-C-terminal S-[(2E,6E)-farnesyl]-L-cysteine + S-adenosyl-L-methionine = [protein]-C-terminal S-[(2E,6E)-farnesyl]-L-cysteine methyl ester + S-adenosyl-L-homocysteine</text>
        <dbReference type="Rhea" id="RHEA:21672"/>
        <dbReference type="Rhea" id="RHEA-COMP:12125"/>
        <dbReference type="Rhea" id="RHEA-COMP:12126"/>
        <dbReference type="ChEBI" id="CHEBI:57856"/>
        <dbReference type="ChEBI" id="CHEBI:59789"/>
        <dbReference type="ChEBI" id="CHEBI:90510"/>
        <dbReference type="ChEBI" id="CHEBI:90511"/>
        <dbReference type="EC" id="2.1.1.100"/>
    </reaction>
</comment>
<reference evidence="14" key="1">
    <citation type="submission" date="2022-11" db="EMBL/GenBank/DDBJ databases">
        <authorList>
            <person name="Kikuchi T."/>
        </authorList>
    </citation>
    <scope>NUCLEOTIDE SEQUENCE</scope>
    <source>
        <strain evidence="14">PS1010</strain>
    </source>
</reference>
<dbReference type="PANTHER" id="PTHR12714">
    <property type="entry name" value="PROTEIN-S ISOPRENYLCYSTEINE O-METHYLTRANSFERASE"/>
    <property type="match status" value="1"/>
</dbReference>
<keyword evidence="15" id="KW-1185">Reference proteome</keyword>
<organism evidence="14 15">
    <name type="scientific">Caenorhabditis angaria</name>
    <dbReference type="NCBI Taxonomy" id="860376"/>
    <lineage>
        <taxon>Eukaryota</taxon>
        <taxon>Metazoa</taxon>
        <taxon>Ecdysozoa</taxon>
        <taxon>Nematoda</taxon>
        <taxon>Chromadorea</taxon>
        <taxon>Rhabditida</taxon>
        <taxon>Rhabditina</taxon>
        <taxon>Rhabditomorpha</taxon>
        <taxon>Rhabditoidea</taxon>
        <taxon>Rhabditidae</taxon>
        <taxon>Peloderinae</taxon>
        <taxon>Caenorhabditis</taxon>
    </lineage>
</organism>
<evidence type="ECO:0000313" key="14">
    <source>
        <dbReference type="EMBL" id="CAI5437480.1"/>
    </source>
</evidence>